<feature type="domain" description="SLH" evidence="4">
    <location>
        <begin position="31"/>
        <end position="94"/>
    </location>
</feature>
<feature type="compositionally biased region" description="Acidic residues" evidence="2">
    <location>
        <begin position="220"/>
        <end position="252"/>
    </location>
</feature>
<keyword evidence="1 3" id="KW-0732">Signal</keyword>
<gene>
    <name evidence="5" type="ORF">FLK61_38965</name>
</gene>
<dbReference type="PANTHER" id="PTHR43308:SF5">
    <property type="entry name" value="S-LAYER PROTEIN _ PEPTIDOGLYCAN ENDO-BETA-N-ACETYLGLUCOSAMINIDASE"/>
    <property type="match status" value="1"/>
</dbReference>
<protein>
    <submittedName>
        <fullName evidence="5">S-layer homology domain-containing protein</fullName>
    </submittedName>
</protein>
<dbReference type="PANTHER" id="PTHR43308">
    <property type="entry name" value="OUTER MEMBRANE PROTEIN ALPHA-RELATED"/>
    <property type="match status" value="1"/>
</dbReference>
<feature type="chain" id="PRO_5032788997" evidence="3">
    <location>
        <begin position="28"/>
        <end position="710"/>
    </location>
</feature>
<organism evidence="5 6">
    <name type="scientific">Paenalkalicoccus suaedae</name>
    <dbReference type="NCBI Taxonomy" id="2592382"/>
    <lineage>
        <taxon>Bacteria</taxon>
        <taxon>Bacillati</taxon>
        <taxon>Bacillota</taxon>
        <taxon>Bacilli</taxon>
        <taxon>Bacillales</taxon>
        <taxon>Bacillaceae</taxon>
        <taxon>Paenalkalicoccus</taxon>
    </lineage>
</organism>
<dbReference type="Pfam" id="PF00395">
    <property type="entry name" value="SLH"/>
    <property type="match status" value="2"/>
</dbReference>
<name>A0A859FHL0_9BACI</name>
<dbReference type="AlphaFoldDB" id="A0A859FHL0"/>
<dbReference type="InterPro" id="IPR051465">
    <property type="entry name" value="Cell_Envelope_Struct_Comp"/>
</dbReference>
<evidence type="ECO:0000313" key="6">
    <source>
        <dbReference type="Proteomes" id="UP000318138"/>
    </source>
</evidence>
<dbReference type="RefSeq" id="WP_176010571.1">
    <property type="nucleotide sequence ID" value="NZ_CP041372.2"/>
</dbReference>
<proteinExistence type="predicted"/>
<dbReference type="KEGG" id="psua:FLK61_38965"/>
<feature type="domain" description="SLH" evidence="4">
    <location>
        <begin position="95"/>
        <end position="157"/>
    </location>
</feature>
<evidence type="ECO:0000313" key="5">
    <source>
        <dbReference type="EMBL" id="QKS72599.1"/>
    </source>
</evidence>
<keyword evidence="6" id="KW-1185">Reference proteome</keyword>
<evidence type="ECO:0000256" key="2">
    <source>
        <dbReference type="SAM" id="MobiDB-lite"/>
    </source>
</evidence>
<dbReference type="Proteomes" id="UP000318138">
    <property type="component" value="Chromosome"/>
</dbReference>
<dbReference type="InterPro" id="IPR001119">
    <property type="entry name" value="SLH_dom"/>
</dbReference>
<dbReference type="PROSITE" id="PS51272">
    <property type="entry name" value="SLH"/>
    <property type="match status" value="2"/>
</dbReference>
<feature type="region of interest" description="Disordered" evidence="2">
    <location>
        <begin position="220"/>
        <end position="254"/>
    </location>
</feature>
<feature type="signal peptide" evidence="3">
    <location>
        <begin position="1"/>
        <end position="27"/>
    </location>
</feature>
<reference evidence="6" key="1">
    <citation type="submission" date="2019-07" db="EMBL/GenBank/DDBJ databases">
        <title>Bacillus alkalisoli sp. nov. isolated from saline soil.</title>
        <authorList>
            <person name="Sun J.-Q."/>
            <person name="Xu L."/>
        </authorList>
    </citation>
    <scope>NUCLEOTIDE SEQUENCE [LARGE SCALE GENOMIC DNA]</scope>
    <source>
        <strain evidence="6">M4U3P1</strain>
    </source>
</reference>
<sequence>MNTSQSYKKYLVALVSASLVAPGTVYAQEAAFPVFSDMEIEGEGLDVINKLVSTGIINGFPDNTFRPNASISREHAALMMYRALKLEGAKDVVGTLSVFDDVDPYHRSAVEIAAVVEAGIFKGYNGKLNMNDVISRQEMASVIVRTFGLTLDGKPVDFTDEETIHVSHKKAVKILQSQGVLLGVPVGAGLRFGAREELTRLSFALMLSRSIDRVEELLEDEEEIGEEELPEVEVPVDEEEEQGEEVEEETEEKEQVVQPVPVVPVVPEPGGGTPIVNEAKEKEAWSKGNITFKVMDDDAGYYSQGSFVYLDKNGEFKGFGYGDHPDYLDGKVQYKNLEYVQDVQSIQYYVFTGTTMYEGIIKVEDFKKGASIELTKEDKEYTEITLSAPGEVSEENFIIEKMYFNEDDMRWRPVTHWMHHTNVYNVPLGDYSIIYSGRTNDNYFYTRFDSEEFIGYSHFKKDIDLEKMKVFDIGFDRINDSFDLDWNMVDVSFNFDRYSEIPHYVHSNIFISYNYNPRFSLFLDEDAYITYIRLEAENELESERLMVYYDLDPSLYSQNISLSNIYELRYKTPSEIINITRSTNISELLNLKVTDSYGNYAHYFPHNINGGSELLINYTFKTSEGTYKDYRSLVQLDWMDIYVLPEDFKGEVTLDITFEGLDIIKAPDQTFVFNVVSEEEFLELPSARAEAEGIEGIVSEEIEVGDEFYN</sequence>
<dbReference type="EMBL" id="CP041372">
    <property type="protein sequence ID" value="QKS72599.1"/>
    <property type="molecule type" value="Genomic_DNA"/>
</dbReference>
<evidence type="ECO:0000256" key="3">
    <source>
        <dbReference type="SAM" id="SignalP"/>
    </source>
</evidence>
<evidence type="ECO:0000259" key="4">
    <source>
        <dbReference type="PROSITE" id="PS51272"/>
    </source>
</evidence>
<evidence type="ECO:0000256" key="1">
    <source>
        <dbReference type="ARBA" id="ARBA00022729"/>
    </source>
</evidence>
<accession>A0A859FHL0</accession>